<organism evidence="2 3">
    <name type="scientific">Acidianus manzaensis</name>
    <dbReference type="NCBI Taxonomy" id="282676"/>
    <lineage>
        <taxon>Archaea</taxon>
        <taxon>Thermoproteota</taxon>
        <taxon>Thermoprotei</taxon>
        <taxon>Sulfolobales</taxon>
        <taxon>Sulfolobaceae</taxon>
        <taxon>Acidianus</taxon>
    </lineage>
</organism>
<dbReference type="SMART" id="SM00481">
    <property type="entry name" value="POLIIIAc"/>
    <property type="match status" value="1"/>
</dbReference>
<gene>
    <name evidence="2" type="ORF">B6F84_11280</name>
</gene>
<dbReference type="KEGG" id="aman:B6F84_11280"/>
<dbReference type="GO" id="GO:0035312">
    <property type="term" value="F:5'-3' DNA exonuclease activity"/>
    <property type="evidence" value="ECO:0007669"/>
    <property type="project" value="TreeGrafter"/>
</dbReference>
<dbReference type="OrthoDB" id="50465at2157"/>
<dbReference type="AlphaFoldDB" id="A0A1W6K257"/>
<dbReference type="InterPro" id="IPR003141">
    <property type="entry name" value="Pol/His_phosphatase_N"/>
</dbReference>
<dbReference type="Proteomes" id="UP000193404">
    <property type="component" value="Chromosome"/>
</dbReference>
<evidence type="ECO:0000259" key="1">
    <source>
        <dbReference type="SMART" id="SM00481"/>
    </source>
</evidence>
<name>A0A1W6K257_9CREN</name>
<dbReference type="GO" id="GO:0004534">
    <property type="term" value="F:5'-3' RNA exonuclease activity"/>
    <property type="evidence" value="ECO:0007669"/>
    <property type="project" value="TreeGrafter"/>
</dbReference>
<feature type="domain" description="Polymerase/histidinol phosphatase N-terminal" evidence="1">
    <location>
        <begin position="3"/>
        <end position="61"/>
    </location>
</feature>
<proteinExistence type="predicted"/>
<dbReference type="SUPFAM" id="SSF89550">
    <property type="entry name" value="PHP domain-like"/>
    <property type="match status" value="1"/>
</dbReference>
<dbReference type="STRING" id="282676.B6F84_11280"/>
<evidence type="ECO:0000313" key="2">
    <source>
        <dbReference type="EMBL" id="ARM76542.1"/>
    </source>
</evidence>
<accession>A0A1W6K257</accession>
<dbReference type="GeneID" id="41591514"/>
<dbReference type="PANTHER" id="PTHR42924:SF3">
    <property type="entry name" value="POLYMERASE_HISTIDINOL PHOSPHATASE N-TERMINAL DOMAIN-CONTAINING PROTEIN"/>
    <property type="match status" value="1"/>
</dbReference>
<dbReference type="InterPro" id="IPR016195">
    <property type="entry name" value="Pol/histidinol_Pase-like"/>
</dbReference>
<evidence type="ECO:0000313" key="3">
    <source>
        <dbReference type="Proteomes" id="UP000193404"/>
    </source>
</evidence>
<dbReference type="Gene3D" id="3.20.20.140">
    <property type="entry name" value="Metal-dependent hydrolases"/>
    <property type="match status" value="1"/>
</dbReference>
<dbReference type="Pfam" id="PF02811">
    <property type="entry name" value="PHP"/>
    <property type="match status" value="1"/>
</dbReference>
<dbReference type="CDD" id="cd07432">
    <property type="entry name" value="PHP_HisPPase"/>
    <property type="match status" value="1"/>
</dbReference>
<sequence>MKIDLHVHTKYSDGKEEPQTMINYAKKQGIIIAITDHDTSKGISNEIKNQVIPGEEVTTQFGHVVILCNFPPNPPKEIKSLIDYAHENSCLVFPSHPFDIFRKGIGEHVFEYKFDAIEIFNSKAPKNANEKAYQASKDLKLPGFANSDSHVKEALGSAYNEIELNEFDIDDILEILRKGDVNPVGKGLSIIAKLKIAQWYIERKI</sequence>
<dbReference type="InterPro" id="IPR004013">
    <property type="entry name" value="PHP_dom"/>
</dbReference>
<reference evidence="2 3" key="1">
    <citation type="submission" date="2017-03" db="EMBL/GenBank/DDBJ databases">
        <title>Sulfur activation and transportation mechanism of thermophilic Archaea Acidianus manzaensis YN-25.</title>
        <authorList>
            <person name="Ma Y."/>
            <person name="Yang Y."/>
            <person name="Xia J."/>
        </authorList>
    </citation>
    <scope>NUCLEOTIDE SEQUENCE [LARGE SCALE GENOMIC DNA]</scope>
    <source>
        <strain evidence="2 3">YN-25</strain>
    </source>
</reference>
<dbReference type="InterPro" id="IPR052018">
    <property type="entry name" value="PHP_domain"/>
</dbReference>
<keyword evidence="3" id="KW-1185">Reference proteome</keyword>
<dbReference type="Pfam" id="PF13263">
    <property type="entry name" value="PHP_C"/>
    <property type="match status" value="1"/>
</dbReference>
<dbReference type="EMBL" id="CP020477">
    <property type="protein sequence ID" value="ARM76542.1"/>
    <property type="molecule type" value="Genomic_DNA"/>
</dbReference>
<dbReference type="RefSeq" id="WP_148692331.1">
    <property type="nucleotide sequence ID" value="NZ_CP020477.1"/>
</dbReference>
<dbReference type="PANTHER" id="PTHR42924">
    <property type="entry name" value="EXONUCLEASE"/>
    <property type="match status" value="1"/>
</dbReference>
<protein>
    <submittedName>
        <fullName evidence="2">Phosphoesterase</fullName>
    </submittedName>
</protein>